<protein>
    <submittedName>
        <fullName evidence="1">Uncharacterized protein</fullName>
    </submittedName>
</protein>
<accession>A0ABT9RPY9</accession>
<dbReference type="EMBL" id="JAUSRB010000004">
    <property type="protein sequence ID" value="MDP9870350.1"/>
    <property type="molecule type" value="Genomic_DNA"/>
</dbReference>
<sequence>MKLCRLIPRRFRTGVVSSYSRGDIIGPVEVQLTSHCRTPRWLVERRADRYFRHMYTSRTQFGRIDCIRSPYIAMDGKRHWKAIYRSVIP</sequence>
<evidence type="ECO:0000313" key="2">
    <source>
        <dbReference type="Proteomes" id="UP001230426"/>
    </source>
</evidence>
<name>A0ABT9RPY9_9ACTN</name>
<proteinExistence type="predicted"/>
<keyword evidence="2" id="KW-1185">Reference proteome</keyword>
<comment type="caution">
    <text evidence="1">The sequence shown here is derived from an EMBL/GenBank/DDBJ whole genome shotgun (WGS) entry which is preliminary data.</text>
</comment>
<evidence type="ECO:0000313" key="1">
    <source>
        <dbReference type="EMBL" id="MDP9870350.1"/>
    </source>
</evidence>
<reference evidence="1 2" key="1">
    <citation type="submission" date="2023-07" db="EMBL/GenBank/DDBJ databases">
        <title>Sequencing the genomes of 1000 actinobacteria strains.</title>
        <authorList>
            <person name="Klenk H.-P."/>
        </authorList>
    </citation>
    <scope>NUCLEOTIDE SEQUENCE [LARGE SCALE GENOMIC DNA]</scope>
    <source>
        <strain evidence="1 2">DSM 44109</strain>
    </source>
</reference>
<dbReference type="Proteomes" id="UP001230426">
    <property type="component" value="Unassembled WGS sequence"/>
</dbReference>
<organism evidence="1 2">
    <name type="scientific">Streptosporangium brasiliense</name>
    <dbReference type="NCBI Taxonomy" id="47480"/>
    <lineage>
        <taxon>Bacteria</taxon>
        <taxon>Bacillati</taxon>
        <taxon>Actinomycetota</taxon>
        <taxon>Actinomycetes</taxon>
        <taxon>Streptosporangiales</taxon>
        <taxon>Streptosporangiaceae</taxon>
        <taxon>Streptosporangium</taxon>
    </lineage>
</organism>
<gene>
    <name evidence="1" type="ORF">J2S55_009688</name>
</gene>